<evidence type="ECO:0000313" key="2">
    <source>
        <dbReference type="EMBL" id="KAF5347781.1"/>
    </source>
</evidence>
<feature type="region of interest" description="Disordered" evidence="1">
    <location>
        <begin position="824"/>
        <end position="856"/>
    </location>
</feature>
<comment type="caution">
    <text evidence="2">The sequence shown here is derived from an EMBL/GenBank/DDBJ whole genome shotgun (WGS) entry which is preliminary data.</text>
</comment>
<sequence length="967" mass="106137">MLTDSTTDHSLRHVELFTSLSLPASPRLMDASSQDPVISTFDAVTGKLREIGAVSVEEYLSSTLRRRVPAASLVRPASSAGGGYRGIGHVLGSLEDENDTREPSPLAVSPLSERNLNEGSKPNFPLARDNAISRLHQACIHTFGSSDPLNYEFVEENGQKSKQCILTITISEGHSRSYKSEAVFLRRADAKARVATIAIQMGALDFISQGSLNTSAGDQQLPVSPVGVVGAPNTEQPLDLDPASPECLIEKCLVEWRAGKISAEWVFYNDPRVVGQYGAALRIRLTDHSFRVYSCDSIYKSEVEAKTACAQKAFDEGVIDYIKFGNGQKEPTQPLIEDLEPELFDQQRPSPKPKTRPVTLQAFYESLPQPFPESFGTKTAAEINAPTFINTLLQSARGGRLKYNFYWVTDKTTNLLGCLLRLERADVTKTYLVDCLFQKRSDAKSAACLLGLSQGLGDYIRSVKTSMDANFTPEMRKLASEKLIFALNTECSKVRQGNRLNFSYSDDVDAFGASLEIDISSSPTTPDIRKWSVPAEYRSKNDAKLAVCYHAISQGAIEVLQFRGATPPPDHVSYWDVVHGRGTNCRAVKRKSAETEVVGETRNQPKKRKKDAQKVESKVSVPRTGGGTTPASQSGTPVTPKRSNEKRPLNTRLQELNGCLSSSPNSGGRPPPTNANGGMPSPGEYATLRTPYYPPPPLPPGPHYSYHHPHMGTPPTGTSSPMYYPSSATVSPIAFTTYHPHSTIPMPEQMIPGHHPHHPHVHPPMYQPPYMSPYPQHPPPPPPPGAVSPYYTMPSPYHSPYGYGNSPPLYLPSTPDYHLYNHHPLPSFVPTQQPPQALFHPQHSMSPPSTPPRPKRIKRVERGYGVYGALSPLGVAENLAELEEVGVGHGVNVGRDGDVDRKGEVLGKGEEVHVKREIEEEVHVKKEREKGSLEPGELTEGEGGESEGAEEEEKRNHQVLERRASMP</sequence>
<dbReference type="OrthoDB" id="3254160at2759"/>
<evidence type="ECO:0000256" key="1">
    <source>
        <dbReference type="SAM" id="MobiDB-lite"/>
    </source>
</evidence>
<proteinExistence type="predicted"/>
<gene>
    <name evidence="2" type="ORF">D9756_010266</name>
</gene>
<accession>A0A8H5CTI0</accession>
<protein>
    <submittedName>
        <fullName evidence="2">Uncharacterized protein</fullName>
    </submittedName>
</protein>
<organism evidence="2 3">
    <name type="scientific">Leucocoprinus leucothites</name>
    <dbReference type="NCBI Taxonomy" id="201217"/>
    <lineage>
        <taxon>Eukaryota</taxon>
        <taxon>Fungi</taxon>
        <taxon>Dikarya</taxon>
        <taxon>Basidiomycota</taxon>
        <taxon>Agaricomycotina</taxon>
        <taxon>Agaricomycetes</taxon>
        <taxon>Agaricomycetidae</taxon>
        <taxon>Agaricales</taxon>
        <taxon>Agaricineae</taxon>
        <taxon>Agaricaceae</taxon>
        <taxon>Leucocoprinus</taxon>
    </lineage>
</organism>
<feature type="region of interest" description="Disordered" evidence="1">
    <location>
        <begin position="755"/>
        <end position="782"/>
    </location>
</feature>
<evidence type="ECO:0000313" key="3">
    <source>
        <dbReference type="Proteomes" id="UP000559027"/>
    </source>
</evidence>
<feature type="compositionally biased region" description="Basic and acidic residues" evidence="1">
    <location>
        <begin position="917"/>
        <end position="932"/>
    </location>
</feature>
<feature type="compositionally biased region" description="Basic and acidic residues" evidence="1">
    <location>
        <begin position="952"/>
        <end position="967"/>
    </location>
</feature>
<feature type="region of interest" description="Disordered" evidence="1">
    <location>
        <begin position="917"/>
        <end position="967"/>
    </location>
</feature>
<reference evidence="2 3" key="1">
    <citation type="journal article" date="2020" name="ISME J.">
        <title>Uncovering the hidden diversity of litter-decomposition mechanisms in mushroom-forming fungi.</title>
        <authorList>
            <person name="Floudas D."/>
            <person name="Bentzer J."/>
            <person name="Ahren D."/>
            <person name="Johansson T."/>
            <person name="Persson P."/>
            <person name="Tunlid A."/>
        </authorList>
    </citation>
    <scope>NUCLEOTIDE SEQUENCE [LARGE SCALE GENOMIC DNA]</scope>
    <source>
        <strain evidence="2 3">CBS 146.42</strain>
    </source>
</reference>
<feature type="region of interest" description="Disordered" evidence="1">
    <location>
        <begin position="94"/>
        <end position="123"/>
    </location>
</feature>
<feature type="compositionally biased region" description="Acidic residues" evidence="1">
    <location>
        <begin position="937"/>
        <end position="951"/>
    </location>
</feature>
<dbReference type="Proteomes" id="UP000559027">
    <property type="component" value="Unassembled WGS sequence"/>
</dbReference>
<dbReference type="AlphaFoldDB" id="A0A8H5CTI0"/>
<name>A0A8H5CTI0_9AGAR</name>
<feature type="region of interest" description="Disordered" evidence="1">
    <location>
        <begin position="588"/>
        <end position="699"/>
    </location>
</feature>
<dbReference type="EMBL" id="JAACJO010000023">
    <property type="protein sequence ID" value="KAF5347781.1"/>
    <property type="molecule type" value="Genomic_DNA"/>
</dbReference>
<keyword evidence="3" id="KW-1185">Reference proteome</keyword>
<feature type="compositionally biased region" description="Pro residues" evidence="1">
    <location>
        <begin position="765"/>
        <end position="782"/>
    </location>
</feature>